<protein>
    <submittedName>
        <fullName evidence="1">Uncharacterized protein</fullName>
    </submittedName>
</protein>
<dbReference type="EMBL" id="KZ345014">
    <property type="protein sequence ID" value="PIO77045.1"/>
    <property type="molecule type" value="Genomic_DNA"/>
</dbReference>
<keyword evidence="2" id="KW-1185">Reference proteome</keyword>
<accession>A0A2G9V3H3</accession>
<dbReference type="AlphaFoldDB" id="A0A2G9V3H3"/>
<gene>
    <name evidence="1" type="ORF">TELCIR_00877</name>
</gene>
<organism evidence="1 2">
    <name type="scientific">Teladorsagia circumcincta</name>
    <name type="common">Brown stomach worm</name>
    <name type="synonym">Ostertagia circumcincta</name>
    <dbReference type="NCBI Taxonomy" id="45464"/>
    <lineage>
        <taxon>Eukaryota</taxon>
        <taxon>Metazoa</taxon>
        <taxon>Ecdysozoa</taxon>
        <taxon>Nematoda</taxon>
        <taxon>Chromadorea</taxon>
        <taxon>Rhabditida</taxon>
        <taxon>Rhabditina</taxon>
        <taxon>Rhabditomorpha</taxon>
        <taxon>Strongyloidea</taxon>
        <taxon>Trichostrongylidae</taxon>
        <taxon>Teladorsagia</taxon>
    </lineage>
</organism>
<name>A0A2G9V3H3_TELCI</name>
<sequence>MDQAEPLALGYGRINKIRVNFLFNEPAIEFGYSFVGANPMVTRNMHLKSYEDVGMDPGKLFLHVVKDGQCRGRLLSVSGL</sequence>
<evidence type="ECO:0000313" key="1">
    <source>
        <dbReference type="EMBL" id="PIO77045.1"/>
    </source>
</evidence>
<dbReference type="OrthoDB" id="10488708at2759"/>
<evidence type="ECO:0000313" key="2">
    <source>
        <dbReference type="Proteomes" id="UP000230423"/>
    </source>
</evidence>
<reference evidence="1 2" key="1">
    <citation type="submission" date="2015-09" db="EMBL/GenBank/DDBJ databases">
        <title>Draft genome of the parasitic nematode Teladorsagia circumcincta isolate WARC Sus (inbred).</title>
        <authorList>
            <person name="Mitreva M."/>
        </authorList>
    </citation>
    <scope>NUCLEOTIDE SEQUENCE [LARGE SCALE GENOMIC DNA]</scope>
    <source>
        <strain evidence="1 2">S</strain>
    </source>
</reference>
<proteinExistence type="predicted"/>
<dbReference type="Proteomes" id="UP000230423">
    <property type="component" value="Unassembled WGS sequence"/>
</dbReference>